<evidence type="ECO:0000256" key="5">
    <source>
        <dbReference type="ARBA" id="ARBA00022692"/>
    </source>
</evidence>
<evidence type="ECO:0000256" key="3">
    <source>
        <dbReference type="ARBA" id="ARBA00022448"/>
    </source>
</evidence>
<dbReference type="InterPro" id="IPR003004">
    <property type="entry name" value="GspF/PilC"/>
</dbReference>
<evidence type="ECO:0000256" key="1">
    <source>
        <dbReference type="ARBA" id="ARBA00004651"/>
    </source>
</evidence>
<evidence type="ECO:0000256" key="4">
    <source>
        <dbReference type="ARBA" id="ARBA00022475"/>
    </source>
</evidence>
<feature type="domain" description="Type II secretion system protein GspF" evidence="10">
    <location>
        <begin position="68"/>
        <end position="191"/>
    </location>
</feature>
<feature type="transmembrane region" description="Helical" evidence="9">
    <location>
        <begin position="217"/>
        <end position="238"/>
    </location>
</feature>
<dbReference type="PROSITE" id="PS00874">
    <property type="entry name" value="T2SP_F"/>
    <property type="match status" value="1"/>
</dbReference>
<evidence type="ECO:0000259" key="10">
    <source>
        <dbReference type="Pfam" id="PF00482"/>
    </source>
</evidence>
<comment type="subcellular location">
    <subcellularLocation>
        <location evidence="1 8">Cell membrane</location>
        <topology evidence="1 8">Multi-pass membrane protein</topology>
    </subcellularLocation>
</comment>
<proteinExistence type="inferred from homology"/>
<keyword evidence="12" id="KW-1185">Reference proteome</keyword>
<dbReference type="InterPro" id="IPR001992">
    <property type="entry name" value="T2SS_GspF/T4SS_PilC_CS"/>
</dbReference>
<feature type="transmembrane region" description="Helical" evidence="9">
    <location>
        <begin position="168"/>
        <end position="197"/>
    </location>
</feature>
<accession>A0ABY7BLM6</accession>
<evidence type="ECO:0000313" key="11">
    <source>
        <dbReference type="EMBL" id="WAM33202.1"/>
    </source>
</evidence>
<dbReference type="Gene3D" id="1.20.81.30">
    <property type="entry name" value="Type II secretion system (T2SS), domain F"/>
    <property type="match status" value="2"/>
</dbReference>
<sequence>MPEYIFTALDETGKEIKGSLIADTPESASESLKRRNLYVVDLREKGVLQKEIAPSFRKKIALKDLSIFCRQMATMLMSGIPLVTALEVVAEQFKGKNLGKDIEDISQKVKGGTVLSAALEEKKGRFPAILINTIAAGEMSGSLDEAFDRMATHFEKEMKLRQKIVNALIYPVLVILIGLAVAVLMLLIVIPTFVKIFKELNVDLPAPTRLLIGVSEFLTSNLIIIVLVVLALIFAYYFAKASEKGGYYIDRFKLKIPLVGNVILGQIVVRFARTLGTMLSAGVSLVIALETTRNVLTNKYIEKEFEKIIEMVESGQGLSDPISQVPVFPRLLEIMIRTGEESGNVELMLTKAADYFENEVENQVTRLTTIFEPLMIVLLAVMIGFLMVSIYLPMFKMYGSIGVQ</sequence>
<dbReference type="InterPro" id="IPR018076">
    <property type="entry name" value="T2SS_GspF_dom"/>
</dbReference>
<evidence type="ECO:0000313" key="12">
    <source>
        <dbReference type="Proteomes" id="UP001164909"/>
    </source>
</evidence>
<organism evidence="11 12">
    <name type="scientific">Caldicellulosiruptor morganii</name>
    <dbReference type="NCBI Taxonomy" id="1387555"/>
    <lineage>
        <taxon>Bacteria</taxon>
        <taxon>Bacillati</taxon>
        <taxon>Bacillota</taxon>
        <taxon>Bacillota incertae sedis</taxon>
        <taxon>Caldicellulosiruptorales</taxon>
        <taxon>Caldicellulosiruptoraceae</taxon>
        <taxon>Caldicellulosiruptor</taxon>
    </lineage>
</organism>
<comment type="similarity">
    <text evidence="2 8">Belongs to the GSP F family.</text>
</comment>
<keyword evidence="7 9" id="KW-0472">Membrane</keyword>
<dbReference type="PANTHER" id="PTHR30012">
    <property type="entry name" value="GENERAL SECRETION PATHWAY PROTEIN"/>
    <property type="match status" value="1"/>
</dbReference>
<evidence type="ECO:0000256" key="8">
    <source>
        <dbReference type="RuleBase" id="RU003923"/>
    </source>
</evidence>
<keyword evidence="6 9" id="KW-1133">Transmembrane helix</keyword>
<dbReference type="EMBL" id="CP113865">
    <property type="protein sequence ID" value="WAM33202.1"/>
    <property type="molecule type" value="Genomic_DNA"/>
</dbReference>
<dbReference type="PANTHER" id="PTHR30012:SF0">
    <property type="entry name" value="TYPE II SECRETION SYSTEM PROTEIN F-RELATED"/>
    <property type="match status" value="1"/>
</dbReference>
<evidence type="ECO:0000256" key="7">
    <source>
        <dbReference type="ARBA" id="ARBA00023136"/>
    </source>
</evidence>
<dbReference type="RefSeq" id="WP_045169849.1">
    <property type="nucleotide sequence ID" value="NZ_CP113865.1"/>
</dbReference>
<keyword evidence="5 8" id="KW-0812">Transmembrane</keyword>
<dbReference type="Proteomes" id="UP001164909">
    <property type="component" value="Chromosome"/>
</dbReference>
<evidence type="ECO:0000256" key="6">
    <source>
        <dbReference type="ARBA" id="ARBA00022989"/>
    </source>
</evidence>
<keyword evidence="4" id="KW-1003">Cell membrane</keyword>
<dbReference type="Pfam" id="PF00482">
    <property type="entry name" value="T2SSF"/>
    <property type="match status" value="2"/>
</dbReference>
<dbReference type="PRINTS" id="PR00812">
    <property type="entry name" value="BCTERIALGSPF"/>
</dbReference>
<protein>
    <submittedName>
        <fullName evidence="11">Type II secretion system F family protein</fullName>
    </submittedName>
</protein>
<evidence type="ECO:0000256" key="9">
    <source>
        <dbReference type="SAM" id="Phobius"/>
    </source>
</evidence>
<feature type="transmembrane region" description="Helical" evidence="9">
    <location>
        <begin position="374"/>
        <end position="392"/>
    </location>
</feature>
<name>A0ABY7BLM6_9FIRM</name>
<gene>
    <name evidence="11" type="ORF">OTK00_001682</name>
</gene>
<feature type="domain" description="Type II secretion system protein GspF" evidence="10">
    <location>
        <begin position="271"/>
        <end position="393"/>
    </location>
</feature>
<reference evidence="11" key="1">
    <citation type="submission" date="2022-12" db="EMBL/GenBank/DDBJ databases">
        <authorList>
            <person name="Bing R.G."/>
            <person name="Willard D.J."/>
            <person name="Manesh M.J.H."/>
            <person name="Laemthong T."/>
            <person name="Crosby J.R."/>
            <person name="Kelly R.M."/>
        </authorList>
    </citation>
    <scope>NUCLEOTIDE SEQUENCE</scope>
    <source>
        <strain evidence="11">DSM 8990</strain>
    </source>
</reference>
<evidence type="ECO:0000256" key="2">
    <source>
        <dbReference type="ARBA" id="ARBA00005745"/>
    </source>
</evidence>
<dbReference type="InterPro" id="IPR042094">
    <property type="entry name" value="T2SS_GspF_sf"/>
</dbReference>
<keyword evidence="3 8" id="KW-0813">Transport</keyword>